<keyword evidence="1" id="KW-1133">Transmembrane helix</keyword>
<evidence type="ECO:0000256" key="1">
    <source>
        <dbReference type="SAM" id="Phobius"/>
    </source>
</evidence>
<dbReference type="EMBL" id="CP009248">
    <property type="protein sequence ID" value="APT91066.1"/>
    <property type="molecule type" value="Genomic_DNA"/>
</dbReference>
<accession>A0A1L7CYU6</accession>
<protein>
    <submittedName>
        <fullName evidence="2">Uncharacterized protein</fullName>
    </submittedName>
</protein>
<dbReference type="KEGG" id="csph:CSPHI_08555"/>
<reference evidence="2 3" key="1">
    <citation type="submission" date="2014-08" db="EMBL/GenBank/DDBJ databases">
        <title>Complete genome sequence of Corynebacterium sphenisci CECT 5990(T) (=DSM 44792(T)), isolated from healthy wild penguins.</title>
        <authorList>
            <person name="Ruckert C."/>
            <person name="Albersmeier A."/>
            <person name="Winkler A."/>
            <person name="Kalinowski J."/>
        </authorList>
    </citation>
    <scope>NUCLEOTIDE SEQUENCE [LARGE SCALE GENOMIC DNA]</scope>
    <source>
        <strain evidence="2 3">DSM 44792</strain>
    </source>
</reference>
<keyword evidence="3" id="KW-1185">Reference proteome</keyword>
<dbReference type="AlphaFoldDB" id="A0A1L7CYU6"/>
<organism evidence="2 3">
    <name type="scientific">Corynebacterium sphenisci DSM 44792</name>
    <dbReference type="NCBI Taxonomy" id="1437874"/>
    <lineage>
        <taxon>Bacteria</taxon>
        <taxon>Bacillati</taxon>
        <taxon>Actinomycetota</taxon>
        <taxon>Actinomycetes</taxon>
        <taxon>Mycobacteriales</taxon>
        <taxon>Corynebacteriaceae</taxon>
        <taxon>Corynebacterium</taxon>
    </lineage>
</organism>
<dbReference type="STRING" id="1437874.CSPHI_08555"/>
<keyword evidence="1" id="KW-0812">Transmembrane</keyword>
<proteinExistence type="predicted"/>
<gene>
    <name evidence="2" type="ORF">CSPHI_08555</name>
</gene>
<evidence type="ECO:0000313" key="2">
    <source>
        <dbReference type="EMBL" id="APT91066.1"/>
    </source>
</evidence>
<sequence length="185" mass="20259">MVTWQSWSLGERRGSGGRAVAPILAEDREVAEYARVGGEESIATAEGAWALRAADGRLDATLPDGRAFVAEAADKPRFSRAKRITVDFGEGAGEPLVILCESQQHYVIEDAAGGKLGQFTGASHGVRRAEIQYDTPAGRALPEERKIFLSWVARRVLEARMVSTTWVLTLVLLLLIAYLAYIWML</sequence>
<dbReference type="Proteomes" id="UP000185469">
    <property type="component" value="Chromosome"/>
</dbReference>
<name>A0A1L7CYU6_9CORY</name>
<keyword evidence="1" id="KW-0472">Membrane</keyword>
<feature type="transmembrane region" description="Helical" evidence="1">
    <location>
        <begin position="164"/>
        <end position="184"/>
    </location>
</feature>
<evidence type="ECO:0000313" key="3">
    <source>
        <dbReference type="Proteomes" id="UP000185469"/>
    </source>
</evidence>